<comment type="caution">
    <text evidence="2">The sequence shown here is derived from an EMBL/GenBank/DDBJ whole genome shotgun (WGS) entry which is preliminary data.</text>
</comment>
<sequence length="229" mass="26278">MSASEQRLGHASLHHPVYLLVSRPSSDGSRNHDNGIVLFVNALIGLTIYKKQSVVSGRCAAYRLILSDKTGTSTKGTAEIDAGSLAVEHGWRNKRVDAVSYLHRPRQETAMSIRYLILPTLLAVCLASASAAPVFQNGQQQLQQQQLQQIQQQQNQQLQYQQQGQQQLQSLQQDQQRQILQQQQQDQLQQQRLLQQQQQQLQQQQLQQQQIQQQQLQMQDQQLRQQRTQ</sequence>
<reference evidence="2 3" key="1">
    <citation type="submission" date="2020-08" db="EMBL/GenBank/DDBJ databases">
        <title>Genomic Encyclopedia of Type Strains, Phase IV (KMG-IV): sequencing the most valuable type-strain genomes for metagenomic binning, comparative biology and taxonomic classification.</title>
        <authorList>
            <person name="Goeker M."/>
        </authorList>
    </citation>
    <scope>NUCLEOTIDE SEQUENCE [LARGE SCALE GENOMIC DNA]</scope>
    <source>
        <strain evidence="2 3">DSM 18233</strain>
    </source>
</reference>
<dbReference type="RefSeq" id="WP_184097429.1">
    <property type="nucleotide sequence ID" value="NZ_JACHHN010000001.1"/>
</dbReference>
<name>A0A840RAI2_9NEIS</name>
<keyword evidence="1" id="KW-0175">Coiled coil</keyword>
<gene>
    <name evidence="2" type="ORF">HNQ50_000627</name>
</gene>
<protein>
    <submittedName>
        <fullName evidence="2">Uncharacterized protein</fullName>
    </submittedName>
</protein>
<evidence type="ECO:0000313" key="2">
    <source>
        <dbReference type="EMBL" id="MBB5189917.1"/>
    </source>
</evidence>
<evidence type="ECO:0000313" key="3">
    <source>
        <dbReference type="Proteomes" id="UP000543030"/>
    </source>
</evidence>
<feature type="coiled-coil region" evidence="1">
    <location>
        <begin position="143"/>
        <end position="226"/>
    </location>
</feature>
<keyword evidence="3" id="KW-1185">Reference proteome</keyword>
<dbReference type="AlphaFoldDB" id="A0A840RAI2"/>
<organism evidence="2 3">
    <name type="scientific">Silvimonas terrae</name>
    <dbReference type="NCBI Taxonomy" id="300266"/>
    <lineage>
        <taxon>Bacteria</taxon>
        <taxon>Pseudomonadati</taxon>
        <taxon>Pseudomonadota</taxon>
        <taxon>Betaproteobacteria</taxon>
        <taxon>Neisseriales</taxon>
        <taxon>Chitinibacteraceae</taxon>
        <taxon>Silvimonas</taxon>
    </lineage>
</organism>
<dbReference type="EMBL" id="JACHHN010000001">
    <property type="protein sequence ID" value="MBB5189917.1"/>
    <property type="molecule type" value="Genomic_DNA"/>
</dbReference>
<dbReference type="Proteomes" id="UP000543030">
    <property type="component" value="Unassembled WGS sequence"/>
</dbReference>
<evidence type="ECO:0000256" key="1">
    <source>
        <dbReference type="SAM" id="Coils"/>
    </source>
</evidence>
<proteinExistence type="predicted"/>
<accession>A0A840RAI2</accession>